<protein>
    <submittedName>
        <fullName evidence="2">Uncharacterized protein</fullName>
    </submittedName>
</protein>
<evidence type="ECO:0000256" key="1">
    <source>
        <dbReference type="SAM" id="MobiDB-lite"/>
    </source>
</evidence>
<accession>A0A0W0FDB1</accession>
<reference evidence="2 3" key="1">
    <citation type="submission" date="2015-12" db="EMBL/GenBank/DDBJ databases">
        <title>Draft genome sequence of Moniliophthora roreri, the causal agent of frosty pod rot of cacao.</title>
        <authorList>
            <person name="Aime M.C."/>
            <person name="Diaz-Valderrama J.R."/>
            <person name="Kijpornyongpan T."/>
            <person name="Phillips-Mora W."/>
        </authorList>
    </citation>
    <scope>NUCLEOTIDE SEQUENCE [LARGE SCALE GENOMIC DNA]</scope>
    <source>
        <strain evidence="2 3">MCA 2952</strain>
    </source>
</reference>
<dbReference type="AlphaFoldDB" id="A0A0W0FDB1"/>
<comment type="caution">
    <text evidence="2">The sequence shown here is derived from an EMBL/GenBank/DDBJ whole genome shotgun (WGS) entry which is preliminary data.</text>
</comment>
<evidence type="ECO:0000313" key="3">
    <source>
        <dbReference type="Proteomes" id="UP000054988"/>
    </source>
</evidence>
<sequence length="132" mass="14789">MITPRLPRHYRKVGKENEKEALVKAGGVRGSYIHPELISPAGNANKRKRKHTNANEHRRKKTPTPVHSQRPKTPNNTLWRFFKSYFKLQNSILASAILADASLASLGGNPTPSPPRPSSYTLPIIPRFLCSL</sequence>
<feature type="region of interest" description="Disordered" evidence="1">
    <location>
        <begin position="33"/>
        <end position="75"/>
    </location>
</feature>
<proteinExistence type="predicted"/>
<gene>
    <name evidence="2" type="ORF">WG66_13207</name>
</gene>
<evidence type="ECO:0000313" key="2">
    <source>
        <dbReference type="EMBL" id="KTB34212.1"/>
    </source>
</evidence>
<organism evidence="2 3">
    <name type="scientific">Moniliophthora roreri</name>
    <name type="common">Frosty pod rot fungus</name>
    <name type="synonym">Monilia roreri</name>
    <dbReference type="NCBI Taxonomy" id="221103"/>
    <lineage>
        <taxon>Eukaryota</taxon>
        <taxon>Fungi</taxon>
        <taxon>Dikarya</taxon>
        <taxon>Basidiomycota</taxon>
        <taxon>Agaricomycotina</taxon>
        <taxon>Agaricomycetes</taxon>
        <taxon>Agaricomycetidae</taxon>
        <taxon>Agaricales</taxon>
        <taxon>Marasmiineae</taxon>
        <taxon>Marasmiaceae</taxon>
        <taxon>Moniliophthora</taxon>
    </lineage>
</organism>
<dbReference type="EMBL" id="LATX01002107">
    <property type="protein sequence ID" value="KTB34212.1"/>
    <property type="molecule type" value="Genomic_DNA"/>
</dbReference>
<feature type="compositionally biased region" description="Polar residues" evidence="1">
    <location>
        <begin position="65"/>
        <end position="75"/>
    </location>
</feature>
<dbReference type="Proteomes" id="UP000054988">
    <property type="component" value="Unassembled WGS sequence"/>
</dbReference>
<feature type="compositionally biased region" description="Basic residues" evidence="1">
    <location>
        <begin position="45"/>
        <end position="62"/>
    </location>
</feature>
<name>A0A0W0FDB1_MONRR</name>